<dbReference type="WBParaSite" id="MCU_000422-RA">
    <property type="protein sequence ID" value="MCU_000422-RA"/>
    <property type="gene ID" value="MCU_000422"/>
</dbReference>
<organism evidence="2">
    <name type="scientific">Mesocestoides corti</name>
    <name type="common">Flatworm</name>
    <dbReference type="NCBI Taxonomy" id="53468"/>
    <lineage>
        <taxon>Eukaryota</taxon>
        <taxon>Metazoa</taxon>
        <taxon>Spiralia</taxon>
        <taxon>Lophotrochozoa</taxon>
        <taxon>Platyhelminthes</taxon>
        <taxon>Cestoda</taxon>
        <taxon>Eucestoda</taxon>
        <taxon>Cyclophyllidea</taxon>
        <taxon>Mesocestoididae</taxon>
        <taxon>Mesocestoides</taxon>
    </lineage>
</organism>
<keyword evidence="1" id="KW-0472">Membrane</keyword>
<dbReference type="AlphaFoldDB" id="A0A5K3EIE6"/>
<reference evidence="2" key="1">
    <citation type="submission" date="2019-11" db="UniProtKB">
        <authorList>
            <consortium name="WormBaseParasite"/>
        </authorList>
    </citation>
    <scope>IDENTIFICATION</scope>
</reference>
<accession>A0A5K3EIE6</accession>
<proteinExistence type="predicted"/>
<evidence type="ECO:0000313" key="2">
    <source>
        <dbReference type="WBParaSite" id="MCU_000422-RA"/>
    </source>
</evidence>
<sequence length="61" mass="7255">IKTYLQIFYHISNLLYFFLIISILATFYLYFCREALLGRPNSNENCTGRVTQAYQTDRPHC</sequence>
<feature type="transmembrane region" description="Helical" evidence="1">
    <location>
        <begin position="14"/>
        <end position="31"/>
    </location>
</feature>
<keyword evidence="1" id="KW-1133">Transmembrane helix</keyword>
<keyword evidence="1" id="KW-0812">Transmembrane</keyword>
<protein>
    <submittedName>
        <fullName evidence="2">XK-related protein</fullName>
    </submittedName>
</protein>
<evidence type="ECO:0000256" key="1">
    <source>
        <dbReference type="SAM" id="Phobius"/>
    </source>
</evidence>
<name>A0A5K3EIE6_MESCO</name>